<feature type="transmembrane region" description="Helical" evidence="6">
    <location>
        <begin position="187"/>
        <end position="217"/>
    </location>
</feature>
<feature type="transmembrane region" description="Helical" evidence="6">
    <location>
        <begin position="229"/>
        <end position="253"/>
    </location>
</feature>
<dbReference type="InterPro" id="IPR051598">
    <property type="entry name" value="TSUP/Inactive_protease-like"/>
</dbReference>
<comment type="similarity">
    <text evidence="2 6">Belongs to the 4-toluene sulfonate uptake permease (TSUP) (TC 2.A.102) family.</text>
</comment>
<dbReference type="PANTHER" id="PTHR43701:SF2">
    <property type="entry name" value="MEMBRANE TRANSPORTER PROTEIN YJNA-RELATED"/>
    <property type="match status" value="1"/>
</dbReference>
<keyword evidence="4 6" id="KW-1133">Transmembrane helix</keyword>
<evidence type="ECO:0000256" key="5">
    <source>
        <dbReference type="ARBA" id="ARBA00023136"/>
    </source>
</evidence>
<feature type="transmembrane region" description="Helical" evidence="6">
    <location>
        <begin position="12"/>
        <end position="36"/>
    </location>
</feature>
<evidence type="ECO:0000256" key="1">
    <source>
        <dbReference type="ARBA" id="ARBA00004141"/>
    </source>
</evidence>
<protein>
    <recommendedName>
        <fullName evidence="6">Probable membrane transporter protein</fullName>
    </recommendedName>
</protein>
<reference evidence="7 8" key="1">
    <citation type="submission" date="2015-12" db="EMBL/GenBank/DDBJ databases">
        <title>Draft Genome Sequence of Desulfitobacterium hafniense Strain DH, a Sulfate-reducing Bacterium Isolated from Paddy Soils.</title>
        <authorList>
            <person name="Bao P."/>
            <person name="Zhang X."/>
            <person name="Li G."/>
        </authorList>
    </citation>
    <scope>NUCLEOTIDE SEQUENCE [LARGE SCALE GENOMIC DNA]</scope>
    <source>
        <strain evidence="7 8">DH</strain>
    </source>
</reference>
<keyword evidence="5 6" id="KW-0472">Membrane</keyword>
<dbReference type="PANTHER" id="PTHR43701">
    <property type="entry name" value="MEMBRANE TRANSPORTER PROTEIN MJ0441-RELATED"/>
    <property type="match status" value="1"/>
</dbReference>
<keyword evidence="6" id="KW-1003">Cell membrane</keyword>
<dbReference type="GO" id="GO:0005886">
    <property type="term" value="C:plasma membrane"/>
    <property type="evidence" value="ECO:0007669"/>
    <property type="project" value="UniProtKB-SubCell"/>
</dbReference>
<name>A0A0W1JN65_DESHA</name>
<feature type="transmembrane region" description="Helical" evidence="6">
    <location>
        <begin position="56"/>
        <end position="73"/>
    </location>
</feature>
<accession>A0A0W1JN65</accession>
<feature type="transmembrane region" description="Helical" evidence="6">
    <location>
        <begin position="79"/>
        <end position="97"/>
    </location>
</feature>
<dbReference type="Proteomes" id="UP000054623">
    <property type="component" value="Unassembled WGS sequence"/>
</dbReference>
<dbReference type="OrthoDB" id="9793791at2"/>
<evidence type="ECO:0000256" key="3">
    <source>
        <dbReference type="ARBA" id="ARBA00022692"/>
    </source>
</evidence>
<gene>
    <name evidence="7" type="ORF">AT727_15945</name>
</gene>
<dbReference type="EMBL" id="LOCK01000008">
    <property type="protein sequence ID" value="KTE93217.1"/>
    <property type="molecule type" value="Genomic_DNA"/>
</dbReference>
<feature type="transmembrane region" description="Helical" evidence="6">
    <location>
        <begin position="291"/>
        <end position="310"/>
    </location>
</feature>
<dbReference type="RefSeq" id="WP_005812840.1">
    <property type="nucleotide sequence ID" value="NZ_CABKQQ010000043.1"/>
</dbReference>
<dbReference type="InterPro" id="IPR002781">
    <property type="entry name" value="TM_pro_TauE-like"/>
</dbReference>
<dbReference type="AlphaFoldDB" id="A0A0W1JN65"/>
<evidence type="ECO:0000313" key="7">
    <source>
        <dbReference type="EMBL" id="KTE93217.1"/>
    </source>
</evidence>
<dbReference type="Pfam" id="PF01925">
    <property type="entry name" value="TauE"/>
    <property type="match status" value="1"/>
</dbReference>
<comment type="subcellular location">
    <subcellularLocation>
        <location evidence="6">Cell membrane</location>
        <topology evidence="6">Multi-pass membrane protein</topology>
    </subcellularLocation>
    <subcellularLocation>
        <location evidence="1">Membrane</location>
        <topology evidence="1">Multi-pass membrane protein</topology>
    </subcellularLocation>
</comment>
<proteinExistence type="inferred from homology"/>
<comment type="caution">
    <text evidence="7">The sequence shown here is derived from an EMBL/GenBank/DDBJ whole genome shotgun (WGS) entry which is preliminary data.</text>
</comment>
<feature type="transmembrane region" description="Helical" evidence="6">
    <location>
        <begin position="259"/>
        <end position="279"/>
    </location>
</feature>
<evidence type="ECO:0000313" key="8">
    <source>
        <dbReference type="Proteomes" id="UP000054623"/>
    </source>
</evidence>
<sequence length="312" mass="33562">MHFPLAGVDANPIFLVLWGVFIGYVFTSVGAAGGILAGVGHMSIFGLKNANMVKPMNQILTLVTPIVGTPLYFRERRVVIPTAIVLGLGGIIGALIGSTLSHSLLKDMATFKPFFGIVTLGISFRIAYECTNRFINSQKKVKQANDNFAKKVKELSEQGKLSEIKEIGVKFQKTGIKNSFTFSGEEFTYNAIVVFIAGLLVAILSASLGVGGGFLLVPFMTSILGFPMYIVAGTSTLSILVSSSTSILNYLSMGSSLDLTFLAFELAGVAIGTVVAARLSKYINARYMKMFLGVLLFYIGLKYFLPVFGINI</sequence>
<keyword evidence="3 6" id="KW-0812">Transmembrane</keyword>
<evidence type="ECO:0000256" key="6">
    <source>
        <dbReference type="RuleBase" id="RU363041"/>
    </source>
</evidence>
<organism evidence="7 8">
    <name type="scientific">Desulfitobacterium hafniense</name>
    <name type="common">Desulfitobacterium frappieri</name>
    <dbReference type="NCBI Taxonomy" id="49338"/>
    <lineage>
        <taxon>Bacteria</taxon>
        <taxon>Bacillati</taxon>
        <taxon>Bacillota</taxon>
        <taxon>Clostridia</taxon>
        <taxon>Eubacteriales</taxon>
        <taxon>Desulfitobacteriaceae</taxon>
        <taxon>Desulfitobacterium</taxon>
    </lineage>
</organism>
<evidence type="ECO:0000256" key="4">
    <source>
        <dbReference type="ARBA" id="ARBA00022989"/>
    </source>
</evidence>
<evidence type="ECO:0000256" key="2">
    <source>
        <dbReference type="ARBA" id="ARBA00009142"/>
    </source>
</evidence>